<sequence length="132" mass="14879">MEREVRVTLRGDRLGQVPRCEARPETRDPRRELLVRRRADGGLGLHHVRGHSCFFSSRCAIGAEATEAAREAAGGGGEECHGGRARLLRPRRFWNNDARAVWLQMLPAAISLVNYLNDLCFQMYQTPPPTLK</sequence>
<accession>A0A0E0AZT5</accession>
<evidence type="ECO:0000313" key="2">
    <source>
        <dbReference type="Proteomes" id="UP000026961"/>
    </source>
</evidence>
<dbReference type="HOGENOM" id="CLU_1716037_0_0_1"/>
<name>A0A0E0AZT5_9ORYZ</name>
<organism evidence="1">
    <name type="scientific">Oryza glumipatula</name>
    <dbReference type="NCBI Taxonomy" id="40148"/>
    <lineage>
        <taxon>Eukaryota</taxon>
        <taxon>Viridiplantae</taxon>
        <taxon>Streptophyta</taxon>
        <taxon>Embryophyta</taxon>
        <taxon>Tracheophyta</taxon>
        <taxon>Spermatophyta</taxon>
        <taxon>Magnoliopsida</taxon>
        <taxon>Liliopsida</taxon>
        <taxon>Poales</taxon>
        <taxon>Poaceae</taxon>
        <taxon>BOP clade</taxon>
        <taxon>Oryzoideae</taxon>
        <taxon>Oryzeae</taxon>
        <taxon>Oryzinae</taxon>
        <taxon>Oryza</taxon>
    </lineage>
</organism>
<reference evidence="1" key="1">
    <citation type="submission" date="2015-04" db="UniProtKB">
        <authorList>
            <consortium name="EnsemblPlants"/>
        </authorList>
    </citation>
    <scope>IDENTIFICATION</scope>
</reference>
<dbReference type="Gramene" id="OGLUM09G01860.1">
    <property type="protein sequence ID" value="OGLUM09G01860.1"/>
    <property type="gene ID" value="OGLUM09G01860"/>
</dbReference>
<evidence type="ECO:0000313" key="1">
    <source>
        <dbReference type="EnsemblPlants" id="OGLUM09G01860.1"/>
    </source>
</evidence>
<dbReference type="Proteomes" id="UP000026961">
    <property type="component" value="Chromosome 9"/>
</dbReference>
<dbReference type="EnsemblPlants" id="OGLUM09G01860.1">
    <property type="protein sequence ID" value="OGLUM09G01860.1"/>
    <property type="gene ID" value="OGLUM09G01860"/>
</dbReference>
<protein>
    <submittedName>
        <fullName evidence="1">Uncharacterized protein</fullName>
    </submittedName>
</protein>
<dbReference type="AlphaFoldDB" id="A0A0E0AZT5"/>
<proteinExistence type="predicted"/>
<reference evidence="1" key="2">
    <citation type="submission" date="2018-05" db="EMBL/GenBank/DDBJ databases">
        <title>OgluRS3 (Oryza glumaepatula Reference Sequence Version 3).</title>
        <authorList>
            <person name="Zhang J."/>
            <person name="Kudrna D."/>
            <person name="Lee S."/>
            <person name="Talag J."/>
            <person name="Welchert J."/>
            <person name="Wing R.A."/>
        </authorList>
    </citation>
    <scope>NUCLEOTIDE SEQUENCE [LARGE SCALE GENOMIC DNA]</scope>
</reference>
<keyword evidence="2" id="KW-1185">Reference proteome</keyword>